<dbReference type="EMBL" id="QTSX02003718">
    <property type="protein sequence ID" value="KAJ9068555.1"/>
    <property type="molecule type" value="Genomic_DNA"/>
</dbReference>
<organism evidence="1 2">
    <name type="scientific">Entomophthora muscae</name>
    <dbReference type="NCBI Taxonomy" id="34485"/>
    <lineage>
        <taxon>Eukaryota</taxon>
        <taxon>Fungi</taxon>
        <taxon>Fungi incertae sedis</taxon>
        <taxon>Zoopagomycota</taxon>
        <taxon>Entomophthoromycotina</taxon>
        <taxon>Entomophthoromycetes</taxon>
        <taxon>Entomophthorales</taxon>
        <taxon>Entomophthoraceae</taxon>
        <taxon>Entomophthora</taxon>
    </lineage>
</organism>
<gene>
    <name evidence="1" type="ORF">DSO57_1027477</name>
</gene>
<dbReference type="Proteomes" id="UP001165960">
    <property type="component" value="Unassembled WGS sequence"/>
</dbReference>
<sequence>MAAISGFFLNPGQSIGKFVESMVFGILFVVYGLAVGYLSLANMAFWNSLGYSLVARSSTLLLFIGVPSFILAFIKAQYPKPTVVKCIPNAFIFIYIVLINYTPFVENTFDPFKIYHLAKALFCGILINFIICTQFWPRWEADKLRDDMGATLDSFRISLASIVKTFLLEESENPDERDIDKIMAAHRKGLQTLKQRYEAVQWEFYFELDRYKILGKVIDSFNRLSQKLGGLSSGIDAQKDLLEDMGMDFNSQFNSNRRQSKFPNFKVNHLAAVLEAEVAGSDKPKANMAVDPTLEPEPDVEVLFHFLRLVSPPTKALTYTCKQAIFQLMLAVEGLNKAAGRQDPLEVPRKSFNPAQLRENISSALELFSKAQSKAMSTLYRRTRYDGRPDEEIFLVYFFVFSLEEFAAELILFISAFEEMAQAPVPTGSKWWNDFRTPFTALWMVACSLTTRAIELMACSKANPKTHNVVEPLHNPSTNTVFQWLGTRFWYFLMSLRDHRVVFAGKCSFAAVLVASPCYLAGYQEHFYRWRVGWTLITINLVMSPTIGASNLYGMYRSLGTLAGSVAAFMVYFIFSHDAVALPIVSTLIAIPCMYIFLCTSIPRFGQFFLLSYNLIVLTTYANRDVVDFSFAYYAFIRTVSVLMGVLIGLLFSSLVLPFEARRELRMGLSKFFLEISGLYQRLVEMYSIPTTDSSHFVFSFGKEDPSYALSVNRFLELELGLQLQLLDLGTLLTHTTHEPRLKGPFPVLTYRKILQSCQVLLDKFVAMRIVITKDEWQDRVRKDFVVPLNSFRADLVGNIILYFYVLASALHLKSPLPPYLPPAALARRRLVAALRDLPVVRNRFLHEDDDHHIVYYAFIVVLDDIISELDELGLLFKSLYGSQGDAAFNELFQG</sequence>
<comment type="caution">
    <text evidence="1">The sequence shown here is derived from an EMBL/GenBank/DDBJ whole genome shotgun (WGS) entry which is preliminary data.</text>
</comment>
<proteinExistence type="predicted"/>
<name>A0ACC2T1U3_9FUNG</name>
<keyword evidence="2" id="KW-1185">Reference proteome</keyword>
<reference evidence="1" key="1">
    <citation type="submission" date="2022-04" db="EMBL/GenBank/DDBJ databases">
        <title>Genome of the entomopathogenic fungus Entomophthora muscae.</title>
        <authorList>
            <person name="Elya C."/>
            <person name="Lovett B.R."/>
            <person name="Lee E."/>
            <person name="Macias A.M."/>
            <person name="Hajek A.E."/>
            <person name="De Bivort B.L."/>
            <person name="Kasson M.T."/>
            <person name="De Fine Licht H.H."/>
            <person name="Stajich J.E."/>
        </authorList>
    </citation>
    <scope>NUCLEOTIDE SEQUENCE</scope>
    <source>
        <strain evidence="1">Berkeley</strain>
    </source>
</reference>
<evidence type="ECO:0000313" key="2">
    <source>
        <dbReference type="Proteomes" id="UP001165960"/>
    </source>
</evidence>
<accession>A0ACC2T1U3</accession>
<evidence type="ECO:0000313" key="1">
    <source>
        <dbReference type="EMBL" id="KAJ9068555.1"/>
    </source>
</evidence>
<protein>
    <submittedName>
        <fullName evidence="1">Uncharacterized protein</fullName>
    </submittedName>
</protein>